<dbReference type="Proteomes" id="UP000663505">
    <property type="component" value="Chromosome"/>
</dbReference>
<evidence type="ECO:0000313" key="3">
    <source>
        <dbReference type="Proteomes" id="UP000663505"/>
    </source>
</evidence>
<evidence type="ECO:0000313" key="2">
    <source>
        <dbReference type="EMBL" id="QSO48036.1"/>
    </source>
</evidence>
<dbReference type="KEGG" id="afx:JZ786_03120"/>
<keyword evidence="3" id="KW-1185">Reference proteome</keyword>
<evidence type="ECO:0000256" key="1">
    <source>
        <dbReference type="SAM" id="Phobius"/>
    </source>
</evidence>
<gene>
    <name evidence="2" type="ORF">JZ786_03120</name>
</gene>
<dbReference type="EMBL" id="CP071182">
    <property type="protein sequence ID" value="QSO48036.1"/>
    <property type="molecule type" value="Genomic_DNA"/>
</dbReference>
<sequence>MSDDIPKDDIPKWERLAHRFTIAFVGINIMWMFLRKATTNNATVEGAKESRNE</sequence>
<dbReference type="RefSeq" id="WP_206657372.1">
    <property type="nucleotide sequence ID" value="NZ_CP071182.1"/>
</dbReference>
<keyword evidence="1" id="KW-1133">Transmembrane helix</keyword>
<name>A0A9X7VZS3_9BACL</name>
<keyword evidence="1" id="KW-0472">Membrane</keyword>
<organism evidence="2 3">
    <name type="scientific">Alicyclobacillus mengziensis</name>
    <dbReference type="NCBI Taxonomy" id="2931921"/>
    <lineage>
        <taxon>Bacteria</taxon>
        <taxon>Bacillati</taxon>
        <taxon>Bacillota</taxon>
        <taxon>Bacilli</taxon>
        <taxon>Bacillales</taxon>
        <taxon>Alicyclobacillaceae</taxon>
        <taxon>Alicyclobacillus</taxon>
    </lineage>
</organism>
<proteinExistence type="predicted"/>
<protein>
    <submittedName>
        <fullName evidence="2">Uncharacterized protein</fullName>
    </submittedName>
</protein>
<accession>A0A9X7VZS3</accession>
<dbReference type="AlphaFoldDB" id="A0A9X7VZS3"/>
<keyword evidence="1" id="KW-0812">Transmembrane</keyword>
<reference evidence="2 3" key="1">
    <citation type="submission" date="2021-02" db="EMBL/GenBank/DDBJ databases">
        <title>Alicyclobacillus curvatus sp. nov. and Alicyclobacillus mengziensis sp. nov., two acidophilic bacteria isolated from acid mine drainage.</title>
        <authorList>
            <person name="Huang Y."/>
        </authorList>
    </citation>
    <scope>NUCLEOTIDE SEQUENCE [LARGE SCALE GENOMIC DNA]</scope>
    <source>
        <strain evidence="2 3">S30H14</strain>
    </source>
</reference>
<feature type="transmembrane region" description="Helical" evidence="1">
    <location>
        <begin position="16"/>
        <end position="34"/>
    </location>
</feature>